<dbReference type="Proteomes" id="UP000722485">
    <property type="component" value="Unassembled WGS sequence"/>
</dbReference>
<feature type="transmembrane region" description="Helical" evidence="2">
    <location>
        <begin position="213"/>
        <end position="230"/>
    </location>
</feature>
<feature type="transmembrane region" description="Helical" evidence="2">
    <location>
        <begin position="250"/>
        <end position="270"/>
    </location>
</feature>
<dbReference type="AlphaFoldDB" id="A0A9P5HN89"/>
<keyword evidence="2" id="KW-0472">Membrane</keyword>
<dbReference type="Gene3D" id="1.20.58.340">
    <property type="entry name" value="Magnesium transport protein CorA, transmembrane region"/>
    <property type="match status" value="1"/>
</dbReference>
<dbReference type="OrthoDB" id="5396681at2759"/>
<feature type="compositionally biased region" description="Acidic residues" evidence="1">
    <location>
        <begin position="322"/>
        <end position="348"/>
    </location>
</feature>
<name>A0A9P5HN89_9HYPO</name>
<evidence type="ECO:0008006" key="5">
    <source>
        <dbReference type="Google" id="ProtNLM"/>
    </source>
</evidence>
<accession>A0A9P5HN89</accession>
<feature type="compositionally biased region" description="Basic and acidic residues" evidence="1">
    <location>
        <begin position="291"/>
        <end position="300"/>
    </location>
</feature>
<protein>
    <recommendedName>
        <fullName evidence="5">Mg2+ transporter protein, CorA-like/Zinc transport protein ZntB</fullName>
    </recommendedName>
</protein>
<organism evidence="3 4">
    <name type="scientific">Cylindrodendrum hubeiense</name>
    <dbReference type="NCBI Taxonomy" id="595255"/>
    <lineage>
        <taxon>Eukaryota</taxon>
        <taxon>Fungi</taxon>
        <taxon>Dikarya</taxon>
        <taxon>Ascomycota</taxon>
        <taxon>Pezizomycotina</taxon>
        <taxon>Sordariomycetes</taxon>
        <taxon>Hypocreomycetidae</taxon>
        <taxon>Hypocreales</taxon>
        <taxon>Nectriaceae</taxon>
        <taxon>Cylindrodendrum</taxon>
    </lineage>
</organism>
<keyword evidence="2" id="KW-0812">Transmembrane</keyword>
<feature type="region of interest" description="Disordered" evidence="1">
    <location>
        <begin position="283"/>
        <end position="348"/>
    </location>
</feature>
<keyword evidence="2" id="KW-1133">Transmembrane helix</keyword>
<keyword evidence="4" id="KW-1185">Reference proteome</keyword>
<evidence type="ECO:0000256" key="2">
    <source>
        <dbReference type="SAM" id="Phobius"/>
    </source>
</evidence>
<reference evidence="3" key="1">
    <citation type="submission" date="2020-03" db="EMBL/GenBank/DDBJ databases">
        <title>Draft Genome Sequence of Cylindrodendrum hubeiense.</title>
        <authorList>
            <person name="Buettner E."/>
            <person name="Kellner H."/>
        </authorList>
    </citation>
    <scope>NUCLEOTIDE SEQUENCE</scope>
    <source>
        <strain evidence="3">IHI 201604</strain>
    </source>
</reference>
<sequence>MAFWIDSNPPSEILKKTTDDQWIDDGSSKVIQPGTGLSRGISDWLREQSAGNPGTTTGDFLIIPQDDDKCAATYQQMDALARIWKIPSPVFGVRTRLENREVVVDIRHIAAAIYCLEGILSDAVKQHSQDRIEFQRFLDAMRFFKTKFCSLVRSWVDLSTVFITLRTKVNNSKFIRTNTISIRRLDEQNSLEAERLRVLTRNSAQDARDMKRIATLTMIFLPSTVVAAFFSTPFMTLDEGLNFKALSKVWIFFLASGVVTLLTFGVSWTWDTMVRWRQFNNVEENESPQSEIHDPDKVVLEPEPGQLTGPGLVEEIFKGWEEPETDEEDSEVDEEDSEADEEDSEADE</sequence>
<dbReference type="EMBL" id="JAANBB010000023">
    <property type="protein sequence ID" value="KAF7555177.1"/>
    <property type="molecule type" value="Genomic_DNA"/>
</dbReference>
<evidence type="ECO:0000256" key="1">
    <source>
        <dbReference type="SAM" id="MobiDB-lite"/>
    </source>
</evidence>
<evidence type="ECO:0000313" key="3">
    <source>
        <dbReference type="EMBL" id="KAF7555177.1"/>
    </source>
</evidence>
<gene>
    <name evidence="3" type="ORF">G7Z17_g2402</name>
</gene>
<comment type="caution">
    <text evidence="3">The sequence shown here is derived from an EMBL/GenBank/DDBJ whole genome shotgun (WGS) entry which is preliminary data.</text>
</comment>
<evidence type="ECO:0000313" key="4">
    <source>
        <dbReference type="Proteomes" id="UP000722485"/>
    </source>
</evidence>
<proteinExistence type="predicted"/>